<evidence type="ECO:0000256" key="6">
    <source>
        <dbReference type="SAM" id="Phobius"/>
    </source>
</evidence>
<dbReference type="EMBL" id="DVMS01000070">
    <property type="protein sequence ID" value="HIU38536.1"/>
    <property type="molecule type" value="Genomic_DNA"/>
</dbReference>
<dbReference type="AlphaFoldDB" id="A0A9D1IKZ8"/>
<keyword evidence="2" id="KW-1003">Cell membrane</keyword>
<evidence type="ECO:0000256" key="3">
    <source>
        <dbReference type="ARBA" id="ARBA00022692"/>
    </source>
</evidence>
<name>A0A9D1IKZ8_9BACT</name>
<comment type="caution">
    <text evidence="8">The sequence shown here is derived from an EMBL/GenBank/DDBJ whole genome shotgun (WGS) entry which is preliminary data.</text>
</comment>
<reference evidence="8" key="1">
    <citation type="submission" date="2020-10" db="EMBL/GenBank/DDBJ databases">
        <authorList>
            <person name="Gilroy R."/>
        </authorList>
    </citation>
    <scope>NUCLEOTIDE SEQUENCE</scope>
    <source>
        <strain evidence="8">17073</strain>
    </source>
</reference>
<accession>A0A9D1IKZ8</accession>
<dbReference type="GO" id="GO:0005886">
    <property type="term" value="C:plasma membrane"/>
    <property type="evidence" value="ECO:0007669"/>
    <property type="project" value="UniProtKB-SubCell"/>
</dbReference>
<evidence type="ECO:0000256" key="2">
    <source>
        <dbReference type="ARBA" id="ARBA00022475"/>
    </source>
</evidence>
<feature type="transmembrane region" description="Helical" evidence="6">
    <location>
        <begin position="52"/>
        <end position="73"/>
    </location>
</feature>
<dbReference type="PANTHER" id="PTHR42709:SF6">
    <property type="entry name" value="UNDECAPRENYL PHOSPHATE TRANSPORTER A"/>
    <property type="match status" value="1"/>
</dbReference>
<sequence length="213" mass="23558">MELAGLIAWALDHLSYGVVFLLMLLENSVVPLPAELIVTPAAYKAANGEMDAAVLIVVSTLGSIAGAIVNYYLSLWIGRPLIYRFADSRWGRLMFLSGKKLEYAENLFRKRGNISTFIGRLLPAGRQFISIPAGLARMNFGAFVFYTAAGSAIWNSLLVGAGYYLSYLLPEDEIAPALEKYGMQVNVVFFALLFVLLAGYAARRYVRRRRTKG</sequence>
<keyword evidence="5 6" id="KW-0472">Membrane</keyword>
<evidence type="ECO:0000256" key="4">
    <source>
        <dbReference type="ARBA" id="ARBA00022989"/>
    </source>
</evidence>
<dbReference type="PANTHER" id="PTHR42709">
    <property type="entry name" value="ALKALINE PHOSPHATASE LIKE PROTEIN"/>
    <property type="match status" value="1"/>
</dbReference>
<gene>
    <name evidence="8" type="ORF">IAD18_02575</name>
</gene>
<dbReference type="InterPro" id="IPR051311">
    <property type="entry name" value="DedA_domain"/>
</dbReference>
<protein>
    <submittedName>
        <fullName evidence="8">DedA family protein</fullName>
    </submittedName>
</protein>
<feature type="domain" description="VTT" evidence="7">
    <location>
        <begin position="51"/>
        <end position="163"/>
    </location>
</feature>
<dbReference type="InterPro" id="IPR032816">
    <property type="entry name" value="VTT_dom"/>
</dbReference>
<feature type="transmembrane region" description="Helical" evidence="6">
    <location>
        <begin position="143"/>
        <end position="165"/>
    </location>
</feature>
<evidence type="ECO:0000259" key="7">
    <source>
        <dbReference type="Pfam" id="PF09335"/>
    </source>
</evidence>
<dbReference type="Pfam" id="PF09335">
    <property type="entry name" value="VTT_dom"/>
    <property type="match status" value="1"/>
</dbReference>
<organism evidence="8 9">
    <name type="scientific">Candidatus Limisoma intestinavium</name>
    <dbReference type="NCBI Taxonomy" id="2840856"/>
    <lineage>
        <taxon>Bacteria</taxon>
        <taxon>Pseudomonadati</taxon>
        <taxon>Bacteroidota</taxon>
        <taxon>Bacteroidia</taxon>
        <taxon>Bacteroidales</taxon>
        <taxon>Candidatus Limisoma</taxon>
    </lineage>
</organism>
<proteinExistence type="predicted"/>
<evidence type="ECO:0000256" key="1">
    <source>
        <dbReference type="ARBA" id="ARBA00004651"/>
    </source>
</evidence>
<keyword evidence="3 6" id="KW-0812">Transmembrane</keyword>
<evidence type="ECO:0000313" key="9">
    <source>
        <dbReference type="Proteomes" id="UP000824076"/>
    </source>
</evidence>
<comment type="subcellular location">
    <subcellularLocation>
        <location evidence="1">Cell membrane</location>
        <topology evidence="1">Multi-pass membrane protein</topology>
    </subcellularLocation>
</comment>
<reference evidence="8" key="2">
    <citation type="journal article" date="2021" name="PeerJ">
        <title>Extensive microbial diversity within the chicken gut microbiome revealed by metagenomics and culture.</title>
        <authorList>
            <person name="Gilroy R."/>
            <person name="Ravi A."/>
            <person name="Getino M."/>
            <person name="Pursley I."/>
            <person name="Horton D.L."/>
            <person name="Alikhan N.F."/>
            <person name="Baker D."/>
            <person name="Gharbi K."/>
            <person name="Hall N."/>
            <person name="Watson M."/>
            <person name="Adriaenssens E.M."/>
            <person name="Foster-Nyarko E."/>
            <person name="Jarju S."/>
            <person name="Secka A."/>
            <person name="Antonio M."/>
            <person name="Oren A."/>
            <person name="Chaudhuri R.R."/>
            <person name="La Ragione R."/>
            <person name="Hildebrand F."/>
            <person name="Pallen M.J."/>
        </authorList>
    </citation>
    <scope>NUCLEOTIDE SEQUENCE</scope>
    <source>
        <strain evidence="8">17073</strain>
    </source>
</reference>
<evidence type="ECO:0000313" key="8">
    <source>
        <dbReference type="EMBL" id="HIU38536.1"/>
    </source>
</evidence>
<feature type="transmembrane region" description="Helical" evidence="6">
    <location>
        <begin position="185"/>
        <end position="202"/>
    </location>
</feature>
<evidence type="ECO:0000256" key="5">
    <source>
        <dbReference type="ARBA" id="ARBA00023136"/>
    </source>
</evidence>
<dbReference type="Proteomes" id="UP000824076">
    <property type="component" value="Unassembled WGS sequence"/>
</dbReference>
<keyword evidence="4 6" id="KW-1133">Transmembrane helix</keyword>